<feature type="binding site" evidence="9">
    <location>
        <position position="193"/>
    </location>
    <ligand>
        <name>Mg(2+)</name>
        <dbReference type="ChEBI" id="CHEBI:18420"/>
        <label>1</label>
    </ligand>
</feature>
<dbReference type="AlphaFoldDB" id="A0AAE3ZAZ9"/>
<dbReference type="Gene3D" id="6.10.240.10">
    <property type="match status" value="1"/>
</dbReference>
<name>A0AAE3ZAZ9_9ACTN</name>
<gene>
    <name evidence="13" type="ORF">JOF55_000083</name>
</gene>
<evidence type="ECO:0000256" key="9">
    <source>
        <dbReference type="PROSITE-ProRule" id="PRU01198"/>
    </source>
</evidence>
<dbReference type="GO" id="GO:0009097">
    <property type="term" value="P:isoleucine biosynthetic process"/>
    <property type="evidence" value="ECO:0007669"/>
    <property type="project" value="UniProtKB-UniRule"/>
</dbReference>
<feature type="domain" description="KARI C-terminal knotted" evidence="12">
    <location>
        <begin position="185"/>
        <end position="332"/>
    </location>
</feature>
<dbReference type="Pfam" id="PF07991">
    <property type="entry name" value="KARI_N"/>
    <property type="match status" value="1"/>
</dbReference>
<feature type="domain" description="KARI N-terminal Rossmann" evidence="11">
    <location>
        <begin position="7"/>
        <end position="184"/>
    </location>
</feature>
<dbReference type="GO" id="GO:0046872">
    <property type="term" value="F:metal ion binding"/>
    <property type="evidence" value="ECO:0007669"/>
    <property type="project" value="UniProtKB-UniRule"/>
</dbReference>
<dbReference type="InterPro" id="IPR036291">
    <property type="entry name" value="NAD(P)-bd_dom_sf"/>
</dbReference>
<dbReference type="PANTHER" id="PTHR21371">
    <property type="entry name" value="KETOL-ACID REDUCTOISOMERASE, MITOCHONDRIAL"/>
    <property type="match status" value="1"/>
</dbReference>
<dbReference type="PANTHER" id="PTHR21371:SF1">
    <property type="entry name" value="KETOL-ACID REDUCTOISOMERASE, MITOCHONDRIAL"/>
    <property type="match status" value="1"/>
</dbReference>
<keyword evidence="14" id="KW-1185">Reference proteome</keyword>
<protein>
    <recommendedName>
        <fullName evidence="8">Ketol-acid reductoisomerase type 1</fullName>
    </recommendedName>
    <alternativeName>
        <fullName evidence="7">Ketol-acid reductoisomerase type I</fullName>
    </alternativeName>
</protein>
<evidence type="ECO:0000313" key="14">
    <source>
        <dbReference type="Proteomes" id="UP001180845"/>
    </source>
</evidence>
<evidence type="ECO:0000256" key="4">
    <source>
        <dbReference type="ARBA" id="ARBA00022605"/>
    </source>
</evidence>
<evidence type="ECO:0000256" key="7">
    <source>
        <dbReference type="ARBA" id="ARBA00050043"/>
    </source>
</evidence>
<dbReference type="InterPro" id="IPR008927">
    <property type="entry name" value="6-PGluconate_DH-like_C_sf"/>
</dbReference>
<evidence type="ECO:0000256" key="6">
    <source>
        <dbReference type="ARBA" id="ARBA00023304"/>
    </source>
</evidence>
<feature type="region of interest" description="Disordered" evidence="10">
    <location>
        <begin position="313"/>
        <end position="342"/>
    </location>
</feature>
<keyword evidence="5 9" id="KW-0560">Oxidoreductase</keyword>
<dbReference type="InterPro" id="IPR013023">
    <property type="entry name" value="KARI"/>
</dbReference>
<accession>A0AAE3ZAZ9</accession>
<dbReference type="InterPro" id="IPR000506">
    <property type="entry name" value="KARI_C"/>
</dbReference>
<dbReference type="EMBL" id="JAVDXW010000001">
    <property type="protein sequence ID" value="MDR7299902.1"/>
    <property type="molecule type" value="Genomic_DNA"/>
</dbReference>
<dbReference type="Pfam" id="PF01450">
    <property type="entry name" value="KARI_C"/>
    <property type="match status" value="1"/>
</dbReference>
<comment type="caution">
    <text evidence="13">The sequence shown here is derived from an EMBL/GenBank/DDBJ whole genome shotgun (WGS) entry which is preliminary data.</text>
</comment>
<comment type="pathway">
    <text evidence="2">Amino-acid biosynthesis; L-isoleucine biosynthesis; L-isoleucine from 2-oxobutanoate: step 2/4.</text>
</comment>
<reference evidence="13" key="1">
    <citation type="submission" date="2023-07" db="EMBL/GenBank/DDBJ databases">
        <title>Sequencing the genomes of 1000 actinobacteria strains.</title>
        <authorList>
            <person name="Klenk H.-P."/>
        </authorList>
    </citation>
    <scope>NUCLEOTIDE SEQUENCE</scope>
    <source>
        <strain evidence="13">DSM 45977</strain>
    </source>
</reference>
<evidence type="ECO:0000256" key="3">
    <source>
        <dbReference type="ARBA" id="ARBA00010318"/>
    </source>
</evidence>
<keyword evidence="6 9" id="KW-0100">Branched-chain amino acid biosynthesis</keyword>
<dbReference type="InterPro" id="IPR013116">
    <property type="entry name" value="KARI_N"/>
</dbReference>
<organism evidence="13 14">
    <name type="scientific">Haloactinomyces albus</name>
    <dbReference type="NCBI Taxonomy" id="1352928"/>
    <lineage>
        <taxon>Bacteria</taxon>
        <taxon>Bacillati</taxon>
        <taxon>Actinomycetota</taxon>
        <taxon>Actinomycetes</taxon>
        <taxon>Actinopolysporales</taxon>
        <taxon>Actinopolysporaceae</taxon>
        <taxon>Haloactinomyces</taxon>
    </lineage>
</organism>
<comment type="similarity">
    <text evidence="3 9">Belongs to the ketol-acid reductoisomerase family.</text>
</comment>
<feature type="binding site" evidence="9">
    <location>
        <position position="193"/>
    </location>
    <ligand>
        <name>Mg(2+)</name>
        <dbReference type="ChEBI" id="CHEBI:18420"/>
        <label>2</label>
    </ligand>
</feature>
<dbReference type="SUPFAM" id="SSF48179">
    <property type="entry name" value="6-phosphogluconate dehydrogenase C-terminal domain-like"/>
    <property type="match status" value="1"/>
</dbReference>
<keyword evidence="4 9" id="KW-0028">Amino-acid biosynthesis</keyword>
<evidence type="ECO:0000256" key="2">
    <source>
        <dbReference type="ARBA" id="ARBA00004885"/>
    </source>
</evidence>
<dbReference type="PROSITE" id="PS51850">
    <property type="entry name" value="KARI_N"/>
    <property type="match status" value="1"/>
</dbReference>
<evidence type="ECO:0000256" key="1">
    <source>
        <dbReference type="ARBA" id="ARBA00004864"/>
    </source>
</evidence>
<dbReference type="Proteomes" id="UP001180845">
    <property type="component" value="Unassembled WGS sequence"/>
</dbReference>
<evidence type="ECO:0000259" key="12">
    <source>
        <dbReference type="PROSITE" id="PS51851"/>
    </source>
</evidence>
<dbReference type="SUPFAM" id="SSF51735">
    <property type="entry name" value="NAD(P)-binding Rossmann-fold domains"/>
    <property type="match status" value="1"/>
</dbReference>
<evidence type="ECO:0000256" key="10">
    <source>
        <dbReference type="SAM" id="MobiDB-lite"/>
    </source>
</evidence>
<dbReference type="Gene3D" id="3.40.50.720">
    <property type="entry name" value="NAD(P)-binding Rossmann-like Domain"/>
    <property type="match status" value="1"/>
</dbReference>
<dbReference type="GO" id="GO:0004455">
    <property type="term" value="F:ketol-acid reductoisomerase activity"/>
    <property type="evidence" value="ECO:0007669"/>
    <property type="project" value="UniProtKB-UniRule"/>
</dbReference>
<sequence>MSEGNPIRCFRSQDCDPGALQEQTVAVVGYGNLGRSVALNLHDSGCKVLVGNIGDEYRTVAAEDGFTSCEIAEAVAGAEITLVLLPDDVIPDVFPDAIAPALRAGSAVCFASGYALAYGLVDPPAGVDVLVIAPRMLGDEVRRAYTEGFFSYISVEHDASGQAEPRLLALADAVGSLRRGAVALSAKQEALLDLFVEQTFGPYLGMALQTAFQVGTEAGLPSEAMALELYMSGEMARTLQAFADQGFFRAVGHHGTTAAYGGVTRLSGVDTEGMLAFFRQTLADIRDGGFAERLQQERDAGYPTLEAVREFTDSPSPITDAEQNLRKEFPVLRATGDADGDG</sequence>
<evidence type="ECO:0000256" key="8">
    <source>
        <dbReference type="ARBA" id="ARBA00050044"/>
    </source>
</evidence>
<keyword evidence="9" id="KW-0460">Magnesium</keyword>
<evidence type="ECO:0000256" key="5">
    <source>
        <dbReference type="ARBA" id="ARBA00023002"/>
    </source>
</evidence>
<dbReference type="PROSITE" id="PS51851">
    <property type="entry name" value="KARI_C"/>
    <property type="match status" value="1"/>
</dbReference>
<dbReference type="GO" id="GO:0009099">
    <property type="term" value="P:L-valine biosynthetic process"/>
    <property type="evidence" value="ECO:0007669"/>
    <property type="project" value="UniProtKB-UniRule"/>
</dbReference>
<feature type="binding site" evidence="9">
    <location>
        <position position="197"/>
    </location>
    <ligand>
        <name>Mg(2+)</name>
        <dbReference type="ChEBI" id="CHEBI:18420"/>
        <label>1</label>
    </ligand>
</feature>
<evidence type="ECO:0000313" key="13">
    <source>
        <dbReference type="EMBL" id="MDR7299902.1"/>
    </source>
</evidence>
<comment type="pathway">
    <text evidence="1">Amino-acid biosynthesis; L-valine biosynthesis; L-valine from pyruvate: step 2/4.</text>
</comment>
<proteinExistence type="inferred from homology"/>
<comment type="caution">
    <text evidence="9">Lacks conserved residue(s) required for the propagation of feature annotation.</text>
</comment>
<keyword evidence="9" id="KW-0479">Metal-binding</keyword>
<dbReference type="RefSeq" id="WP_310267767.1">
    <property type="nucleotide sequence ID" value="NZ_JAVDXW010000001.1"/>
</dbReference>
<evidence type="ECO:0000259" key="11">
    <source>
        <dbReference type="PROSITE" id="PS51850"/>
    </source>
</evidence>